<proteinExistence type="predicted"/>
<dbReference type="Proteomes" id="UP000294847">
    <property type="component" value="Chromosome 4"/>
</dbReference>
<dbReference type="VEuPathDB" id="FungiDB:M_BR32_EuGene_00140981"/>
<dbReference type="OMA" id="PEDLGYN"/>
<evidence type="ECO:0000259" key="1">
    <source>
        <dbReference type="Pfam" id="PF22974"/>
    </source>
</evidence>
<evidence type="ECO:0000313" key="2">
    <source>
        <dbReference type="EMBL" id="QBZ60179.1"/>
    </source>
</evidence>
<protein>
    <recommendedName>
        <fullName evidence="1">DUF7029 domain-containing protein</fullName>
    </recommendedName>
</protein>
<dbReference type="Pfam" id="PF22974">
    <property type="entry name" value="DUF7029"/>
    <property type="match status" value="1"/>
</dbReference>
<dbReference type="AlphaFoldDB" id="A0A4P7NEB1"/>
<feature type="domain" description="DUF7029" evidence="1">
    <location>
        <begin position="69"/>
        <end position="164"/>
    </location>
</feature>
<dbReference type="EMBL" id="CP034207">
    <property type="protein sequence ID" value="QBZ60179.1"/>
    <property type="molecule type" value="Genomic_DNA"/>
</dbReference>
<organism evidence="2 3">
    <name type="scientific">Pyricularia oryzae</name>
    <name type="common">Rice blast fungus</name>
    <name type="synonym">Magnaporthe oryzae</name>
    <dbReference type="NCBI Taxonomy" id="318829"/>
    <lineage>
        <taxon>Eukaryota</taxon>
        <taxon>Fungi</taxon>
        <taxon>Dikarya</taxon>
        <taxon>Ascomycota</taxon>
        <taxon>Pezizomycotina</taxon>
        <taxon>Sordariomycetes</taxon>
        <taxon>Sordariomycetidae</taxon>
        <taxon>Magnaporthales</taxon>
        <taxon>Pyriculariaceae</taxon>
        <taxon>Pyricularia</taxon>
    </lineage>
</organism>
<name>A0A4P7NEB1_PYROR</name>
<sequence length="467" mass="49553">MVVLRYSGLVALLASTAFAGKSIKDVTTLKPITKHASLKVRADDASVAPSTSITLDYGLDSQPMVHVDLKMQTPTVVLEDVASVNNVTCADGALKVTFKNTEGFLAAVATWSNKGDLVFFTNHLGGCDTEAERGVFLVNQFSGDAEALTVTAHSEKKDVASTAAQTVIEFQGVPVAKKRRAVAKREKLDPRGISINENGLTIGGTVGIPQGTSIYSFPPYLEVSADTAQITASVTFSGKVDYNVLGGKLNQLYVDIDSSIDAEVGITLAATAEYRDSFTYNPTKLSYMIVDVPGIITLGPELLFAVGLDIDVGAGVTVKGSAGAGLKNGRMHLDFLDMSKTTAEPWQPVHNAQLDLSQKALAKADTWIDVTFQLVVEVLAGVVDLNAGLTARPRFNNEFAFAASQTVNGTGGVTQPTDGMACAQGLSIKSDFSFSLLAFVSSLWSRTLYSVQVPIADKCYTWIENSA</sequence>
<gene>
    <name evidence="2" type="ORF">PoMZ_07117</name>
</gene>
<reference evidence="2 3" key="1">
    <citation type="journal article" date="2019" name="Mol. Biol. Evol.">
        <title>Blast fungal genomes show frequent chromosomal changes, gene gains and losses, and effector gene turnover.</title>
        <authorList>
            <person name="Gomez Luciano L.B."/>
            <person name="Jason Tsai I."/>
            <person name="Chuma I."/>
            <person name="Tosa Y."/>
            <person name="Chen Y.H."/>
            <person name="Li J.Y."/>
            <person name="Li M.Y."/>
            <person name="Jade Lu M.Y."/>
            <person name="Nakayashiki H."/>
            <person name="Li W.H."/>
        </authorList>
    </citation>
    <scope>NUCLEOTIDE SEQUENCE [LARGE SCALE GENOMIC DNA]</scope>
    <source>
        <strain evidence="2">MZ5-1-6</strain>
    </source>
</reference>
<accession>A0A4P7NEB1</accession>
<evidence type="ECO:0000313" key="3">
    <source>
        <dbReference type="Proteomes" id="UP000294847"/>
    </source>
</evidence>
<dbReference type="InterPro" id="IPR054293">
    <property type="entry name" value="DUF7029"/>
</dbReference>